<dbReference type="PROSITE" id="PS51679">
    <property type="entry name" value="SAM_MT_C5"/>
    <property type="match status" value="1"/>
</dbReference>
<dbReference type="GO" id="GO:0003886">
    <property type="term" value="F:DNA (cytosine-5-)-methyltransferase activity"/>
    <property type="evidence" value="ECO:0007669"/>
    <property type="project" value="UniProtKB-EC"/>
</dbReference>
<feature type="active site" evidence="7">
    <location>
        <position position="77"/>
    </location>
</feature>
<dbReference type="GO" id="GO:0044027">
    <property type="term" value="P:negative regulation of gene expression via chromosomal CpG island methylation"/>
    <property type="evidence" value="ECO:0007669"/>
    <property type="project" value="TreeGrafter"/>
</dbReference>
<reference evidence="9 10" key="1">
    <citation type="submission" date="2017-09" db="EMBL/GenBank/DDBJ databases">
        <title>Genomic, metabolic, and phenotypic characteristics of bacterial isolates from the natural microbiome of the model nematode Caenorhabditis elegans.</title>
        <authorList>
            <person name="Zimmermann J."/>
            <person name="Obeng N."/>
            <person name="Yang W."/>
            <person name="Obeng O."/>
            <person name="Kissoyan K."/>
            <person name="Pees B."/>
            <person name="Dirksen P."/>
            <person name="Hoppner M."/>
            <person name="Franke A."/>
            <person name="Rosenstiel P."/>
            <person name="Leippe M."/>
            <person name="Dierking K."/>
            <person name="Kaleta C."/>
            <person name="Schulenburg H."/>
        </authorList>
    </citation>
    <scope>NUCLEOTIDE SEQUENCE [LARGE SCALE GENOMIC DNA]</scope>
    <source>
        <strain evidence="9 10">MYb184</strain>
    </source>
</reference>
<dbReference type="GO" id="GO:0003677">
    <property type="term" value="F:DNA binding"/>
    <property type="evidence" value="ECO:0007669"/>
    <property type="project" value="TreeGrafter"/>
</dbReference>
<evidence type="ECO:0000256" key="2">
    <source>
        <dbReference type="ARBA" id="ARBA00022603"/>
    </source>
</evidence>
<proteinExistence type="inferred from homology"/>
<dbReference type="GO" id="GO:0032259">
    <property type="term" value="P:methylation"/>
    <property type="evidence" value="ECO:0007669"/>
    <property type="project" value="UniProtKB-KW"/>
</dbReference>
<dbReference type="InterPro" id="IPR029063">
    <property type="entry name" value="SAM-dependent_MTases_sf"/>
</dbReference>
<dbReference type="AlphaFoldDB" id="A0A2S9E2I9"/>
<dbReference type="Proteomes" id="UP000239458">
    <property type="component" value="Unassembled WGS sequence"/>
</dbReference>
<dbReference type="SUPFAM" id="SSF53335">
    <property type="entry name" value="S-adenosyl-L-methionine-dependent methyltransferases"/>
    <property type="match status" value="1"/>
</dbReference>
<dbReference type="InterPro" id="IPR050390">
    <property type="entry name" value="C5-Methyltransferase"/>
</dbReference>
<dbReference type="PANTHER" id="PTHR10629:SF52">
    <property type="entry name" value="DNA (CYTOSINE-5)-METHYLTRANSFERASE 1"/>
    <property type="match status" value="1"/>
</dbReference>
<dbReference type="InterPro" id="IPR018117">
    <property type="entry name" value="C5_DNA_meth_AS"/>
</dbReference>
<keyword evidence="2 7" id="KW-0489">Methyltransferase</keyword>
<keyword evidence="5" id="KW-0680">Restriction system</keyword>
<sequence length="342" mass="36858">MNELALFAGSGGGILGGHLLGWRTVCAVERDAYSAQVLAQRQNDGALATFPIWSDVCSFDGRPWRGLVDVVSGGFPCQDISAAGNGDGIDGARSGLWREMARVVGEVRPRFVYVENSPLLVGRGLALVLGDLAEMGYDAQWCIVSASDCGAPHQRDRIWIVANDSRGRCSEPAGRKVEQSGRAEVVSRGNALADADGARQPQPAGQQQECRLGPEQCSETMANANGNTGHEGRQGDAAQEPGRRNTDRSGIRPVLADAVREREREREQRIVTGESDTQVRKEPRKRPDRPCSDGFRRWPAEPGMGRVADGVAHRVDRIKALGNGQVPRVAATAFPLLSIDND</sequence>
<evidence type="ECO:0000256" key="5">
    <source>
        <dbReference type="ARBA" id="ARBA00022747"/>
    </source>
</evidence>
<dbReference type="PRINTS" id="PR00105">
    <property type="entry name" value="C5METTRFRASE"/>
</dbReference>
<evidence type="ECO:0000256" key="3">
    <source>
        <dbReference type="ARBA" id="ARBA00022679"/>
    </source>
</evidence>
<organism evidence="9 10">
    <name type="scientific">Pseudomonas cedrina</name>
    <dbReference type="NCBI Taxonomy" id="651740"/>
    <lineage>
        <taxon>Bacteria</taxon>
        <taxon>Pseudomonadati</taxon>
        <taxon>Pseudomonadota</taxon>
        <taxon>Gammaproteobacteria</taxon>
        <taxon>Pseudomonadales</taxon>
        <taxon>Pseudomonadaceae</taxon>
        <taxon>Pseudomonas</taxon>
    </lineage>
</organism>
<dbReference type="PROSITE" id="PS00094">
    <property type="entry name" value="C5_MTASE_1"/>
    <property type="match status" value="1"/>
</dbReference>
<gene>
    <name evidence="9" type="ORF">CQ006_04855</name>
</gene>
<dbReference type="Pfam" id="PF00145">
    <property type="entry name" value="DNA_methylase"/>
    <property type="match status" value="1"/>
</dbReference>
<comment type="caution">
    <text evidence="9">The sequence shown here is derived from an EMBL/GenBank/DDBJ whole genome shotgun (WGS) entry which is preliminary data.</text>
</comment>
<feature type="compositionally biased region" description="Polar residues" evidence="8">
    <location>
        <begin position="217"/>
        <end position="228"/>
    </location>
</feature>
<comment type="similarity">
    <text evidence="7">Belongs to the class I-like SAM-binding methyltransferase superfamily. C5-methyltransferase family.</text>
</comment>
<evidence type="ECO:0000256" key="1">
    <source>
        <dbReference type="ARBA" id="ARBA00011975"/>
    </source>
</evidence>
<keyword evidence="4 7" id="KW-0949">S-adenosyl-L-methionine</keyword>
<feature type="compositionally biased region" description="Basic and acidic residues" evidence="8">
    <location>
        <begin position="241"/>
        <end position="250"/>
    </location>
</feature>
<feature type="compositionally biased region" description="Basic and acidic residues" evidence="8">
    <location>
        <begin position="167"/>
        <end position="181"/>
    </location>
</feature>
<dbReference type="RefSeq" id="WP_105750077.1">
    <property type="nucleotide sequence ID" value="NZ_PCQE01000004.1"/>
</dbReference>
<dbReference type="GO" id="GO:0009307">
    <property type="term" value="P:DNA restriction-modification system"/>
    <property type="evidence" value="ECO:0007669"/>
    <property type="project" value="UniProtKB-KW"/>
</dbReference>
<evidence type="ECO:0000313" key="9">
    <source>
        <dbReference type="EMBL" id="PRC09040.1"/>
    </source>
</evidence>
<evidence type="ECO:0000256" key="4">
    <source>
        <dbReference type="ARBA" id="ARBA00022691"/>
    </source>
</evidence>
<dbReference type="Gene3D" id="3.40.50.150">
    <property type="entry name" value="Vaccinia Virus protein VP39"/>
    <property type="match status" value="1"/>
</dbReference>
<dbReference type="PANTHER" id="PTHR10629">
    <property type="entry name" value="CYTOSINE-SPECIFIC METHYLTRANSFERASE"/>
    <property type="match status" value="1"/>
</dbReference>
<evidence type="ECO:0000313" key="10">
    <source>
        <dbReference type="Proteomes" id="UP000239458"/>
    </source>
</evidence>
<accession>A0A2S9E2I9</accession>
<comment type="catalytic activity">
    <reaction evidence="6">
        <text>a 2'-deoxycytidine in DNA + S-adenosyl-L-methionine = a 5-methyl-2'-deoxycytidine in DNA + S-adenosyl-L-homocysteine + H(+)</text>
        <dbReference type="Rhea" id="RHEA:13681"/>
        <dbReference type="Rhea" id="RHEA-COMP:11369"/>
        <dbReference type="Rhea" id="RHEA-COMP:11370"/>
        <dbReference type="ChEBI" id="CHEBI:15378"/>
        <dbReference type="ChEBI" id="CHEBI:57856"/>
        <dbReference type="ChEBI" id="CHEBI:59789"/>
        <dbReference type="ChEBI" id="CHEBI:85452"/>
        <dbReference type="ChEBI" id="CHEBI:85454"/>
        <dbReference type="EC" id="2.1.1.37"/>
    </reaction>
</comment>
<feature type="region of interest" description="Disordered" evidence="8">
    <location>
        <begin position="167"/>
        <end position="294"/>
    </location>
</feature>
<feature type="compositionally biased region" description="Low complexity" evidence="8">
    <location>
        <begin position="198"/>
        <end position="208"/>
    </location>
</feature>
<name>A0A2S9E2I9_PSECE</name>
<evidence type="ECO:0000256" key="7">
    <source>
        <dbReference type="PROSITE-ProRule" id="PRU01016"/>
    </source>
</evidence>
<feature type="compositionally biased region" description="Basic and acidic residues" evidence="8">
    <location>
        <begin position="258"/>
        <end position="269"/>
    </location>
</feature>
<evidence type="ECO:0000256" key="6">
    <source>
        <dbReference type="ARBA" id="ARBA00047422"/>
    </source>
</evidence>
<dbReference type="InterPro" id="IPR001525">
    <property type="entry name" value="C5_MeTfrase"/>
</dbReference>
<dbReference type="EC" id="2.1.1.37" evidence="1"/>
<evidence type="ECO:0000256" key="8">
    <source>
        <dbReference type="SAM" id="MobiDB-lite"/>
    </source>
</evidence>
<dbReference type="EMBL" id="PCQE01000004">
    <property type="protein sequence ID" value="PRC09040.1"/>
    <property type="molecule type" value="Genomic_DNA"/>
</dbReference>
<protein>
    <recommendedName>
        <fullName evidence="1">DNA (cytosine-5-)-methyltransferase</fullName>
        <ecNumber evidence="1">2.1.1.37</ecNumber>
    </recommendedName>
</protein>
<keyword evidence="3 7" id="KW-0808">Transferase</keyword>